<comment type="caution">
    <text evidence="4">The sequence shown here is derived from an EMBL/GenBank/DDBJ whole genome shotgun (WGS) entry which is preliminary data.</text>
</comment>
<dbReference type="RefSeq" id="WP_166256550.1">
    <property type="nucleotide sequence ID" value="NZ_JAAMOW010000005.1"/>
</dbReference>
<accession>A0A6M2BTN3</accession>
<organism evidence="4 5">
    <name type="scientific">Solimonas terrae</name>
    <dbReference type="NCBI Taxonomy" id="1396819"/>
    <lineage>
        <taxon>Bacteria</taxon>
        <taxon>Pseudomonadati</taxon>
        <taxon>Pseudomonadota</taxon>
        <taxon>Gammaproteobacteria</taxon>
        <taxon>Nevskiales</taxon>
        <taxon>Nevskiaceae</taxon>
        <taxon>Solimonas</taxon>
    </lineage>
</organism>
<dbReference type="Pfam" id="PF11141">
    <property type="entry name" value="DUF2914"/>
    <property type="match status" value="1"/>
</dbReference>
<feature type="domain" description="DUF2914" evidence="2">
    <location>
        <begin position="271"/>
        <end position="335"/>
    </location>
</feature>
<feature type="transmembrane region" description="Helical" evidence="1">
    <location>
        <begin position="169"/>
        <end position="189"/>
    </location>
</feature>
<keyword evidence="1" id="KW-0812">Transmembrane</keyword>
<name>A0A6M2BTN3_9GAMM</name>
<evidence type="ECO:0000259" key="3">
    <source>
        <dbReference type="Pfam" id="PF19346"/>
    </source>
</evidence>
<feature type="transmembrane region" description="Helical" evidence="1">
    <location>
        <begin position="80"/>
        <end position="100"/>
    </location>
</feature>
<feature type="transmembrane region" description="Helical" evidence="1">
    <location>
        <begin position="21"/>
        <end position="37"/>
    </location>
</feature>
<evidence type="ECO:0000256" key="1">
    <source>
        <dbReference type="SAM" id="Phobius"/>
    </source>
</evidence>
<dbReference type="InterPro" id="IPR022606">
    <property type="entry name" value="DUF2914"/>
</dbReference>
<dbReference type="InterPro" id="IPR045968">
    <property type="entry name" value="DUF5924"/>
</dbReference>
<evidence type="ECO:0000313" key="5">
    <source>
        <dbReference type="Proteomes" id="UP000472676"/>
    </source>
</evidence>
<feature type="domain" description="DUF5924" evidence="3">
    <location>
        <begin position="9"/>
        <end position="259"/>
    </location>
</feature>
<proteinExistence type="predicted"/>
<dbReference type="AlphaFoldDB" id="A0A6M2BTN3"/>
<reference evidence="4 5" key="1">
    <citation type="journal article" date="2014" name="Int. J. Syst. Evol. Microbiol.">
        <title>Solimonas terrae sp. nov., isolated from soil.</title>
        <authorList>
            <person name="Kim S.J."/>
            <person name="Moon J.Y."/>
            <person name="Weon H.Y."/>
            <person name="Ahn J.H."/>
            <person name="Chen W.M."/>
            <person name="Kwon S.W."/>
        </authorList>
    </citation>
    <scope>NUCLEOTIDE SEQUENCE [LARGE SCALE GENOMIC DNA]</scope>
    <source>
        <strain evidence="4 5">KIS83-12</strain>
    </source>
</reference>
<dbReference type="Pfam" id="PF19346">
    <property type="entry name" value="DUF5924"/>
    <property type="match status" value="1"/>
</dbReference>
<feature type="transmembrane region" description="Helical" evidence="1">
    <location>
        <begin position="112"/>
        <end position="130"/>
    </location>
</feature>
<keyword evidence="5" id="KW-1185">Reference proteome</keyword>
<protein>
    <submittedName>
        <fullName evidence="4">DUF2914 domain-containing protein</fullName>
    </submittedName>
</protein>
<feature type="transmembrane region" description="Helical" evidence="1">
    <location>
        <begin position="142"/>
        <end position="163"/>
    </location>
</feature>
<dbReference type="EMBL" id="JAAMOW010000005">
    <property type="protein sequence ID" value="NGY05327.1"/>
    <property type="molecule type" value="Genomic_DNA"/>
</dbReference>
<keyword evidence="1" id="KW-1133">Transmembrane helix</keyword>
<feature type="transmembrane region" description="Helical" evidence="1">
    <location>
        <begin position="196"/>
        <end position="217"/>
    </location>
</feature>
<evidence type="ECO:0000313" key="4">
    <source>
        <dbReference type="EMBL" id="NGY05327.1"/>
    </source>
</evidence>
<gene>
    <name evidence="4" type="ORF">G7Y85_11140</name>
</gene>
<evidence type="ECO:0000259" key="2">
    <source>
        <dbReference type="Pfam" id="PF11141"/>
    </source>
</evidence>
<feature type="transmembrane region" description="Helical" evidence="1">
    <location>
        <begin position="43"/>
        <end position="60"/>
    </location>
</feature>
<sequence>MTEAAASPGRLLQLWARYKHLVALCSFIAGAASLVLIQRQEKVAQTLVVLLPLSWLIAAFEPQWLKLAERARWLRHSPLLVRYLMQALHQESFFFTLPFFLATTTWSSAQPLFLFAMGIFALVSMIDPLYFDHVVVHRGRLWSFHAAAGFATVLAAAPMLWQITTATSLWLSIAAGAVLAVPAFAAALPGRRWLRWPAAITASLLLAATLSLLRFAIPPATLRVHNAHAVEQIDAEQRTPGPSVSSVSVDELNAHGLYAWTPIHAPRGLSEQIVHQWWHDGQLVDSIPIEIRGSREAGYRTWTHKSSFPADPRGDWQVRVVTQSDQLIGIVRFTVR</sequence>
<dbReference type="Proteomes" id="UP000472676">
    <property type="component" value="Unassembled WGS sequence"/>
</dbReference>
<keyword evidence="1" id="KW-0472">Membrane</keyword>